<feature type="transmembrane region" description="Helical" evidence="7">
    <location>
        <begin position="1016"/>
        <end position="1039"/>
    </location>
</feature>
<keyword evidence="9" id="KW-1185">Reference proteome</keyword>
<feature type="compositionally biased region" description="Pro residues" evidence="6">
    <location>
        <begin position="38"/>
        <end position="60"/>
    </location>
</feature>
<dbReference type="GO" id="GO:0005741">
    <property type="term" value="C:mitochondrial outer membrane"/>
    <property type="evidence" value="ECO:0007669"/>
    <property type="project" value="TreeGrafter"/>
</dbReference>
<dbReference type="PANTHER" id="PTHR28234">
    <property type="entry name" value="NUCLEAR CONTROL OF ATPASE PROTEIN 2"/>
    <property type="match status" value="1"/>
</dbReference>
<evidence type="ECO:0000256" key="2">
    <source>
        <dbReference type="ARBA" id="ARBA00022692"/>
    </source>
</evidence>
<evidence type="ECO:0000313" key="8">
    <source>
        <dbReference type="EnsemblPlants" id="LPERR03G16600.2"/>
    </source>
</evidence>
<reference evidence="8" key="3">
    <citation type="submission" date="2015-04" db="UniProtKB">
        <authorList>
            <consortium name="EnsemblPlants"/>
        </authorList>
    </citation>
    <scope>IDENTIFICATION</scope>
</reference>
<accession>A0A0D9VUJ6</accession>
<dbReference type="Gramene" id="LPERR03G16600.2">
    <property type="protein sequence ID" value="LPERR03G16600.2"/>
    <property type="gene ID" value="LPERR03G16600"/>
</dbReference>
<dbReference type="PANTHER" id="PTHR28234:SF1">
    <property type="entry name" value="NUCLEAR CONTROL OF ATPASE PROTEIN 2"/>
    <property type="match status" value="1"/>
</dbReference>
<evidence type="ECO:0000256" key="1">
    <source>
        <dbReference type="ARBA" id="ARBA00004225"/>
    </source>
</evidence>
<dbReference type="InterPro" id="IPR013946">
    <property type="entry name" value="NCA2-like"/>
</dbReference>
<evidence type="ECO:0000256" key="3">
    <source>
        <dbReference type="ARBA" id="ARBA00022989"/>
    </source>
</evidence>
<dbReference type="Pfam" id="PF08637">
    <property type="entry name" value="NCA2"/>
    <property type="match status" value="2"/>
</dbReference>
<dbReference type="HOGENOM" id="CLU_275137_0_0_1"/>
<keyword evidence="5 7" id="KW-0472">Membrane</keyword>
<evidence type="ECO:0000256" key="6">
    <source>
        <dbReference type="SAM" id="MobiDB-lite"/>
    </source>
</evidence>
<feature type="transmembrane region" description="Helical" evidence="7">
    <location>
        <begin position="341"/>
        <end position="361"/>
    </location>
</feature>
<evidence type="ECO:0000313" key="9">
    <source>
        <dbReference type="Proteomes" id="UP000032180"/>
    </source>
</evidence>
<keyword evidence="3 7" id="KW-1133">Transmembrane helix</keyword>
<feature type="region of interest" description="Disordered" evidence="6">
    <location>
        <begin position="38"/>
        <end position="67"/>
    </location>
</feature>
<proteinExistence type="predicted"/>
<organism evidence="8 9">
    <name type="scientific">Leersia perrieri</name>
    <dbReference type="NCBI Taxonomy" id="77586"/>
    <lineage>
        <taxon>Eukaryota</taxon>
        <taxon>Viridiplantae</taxon>
        <taxon>Streptophyta</taxon>
        <taxon>Embryophyta</taxon>
        <taxon>Tracheophyta</taxon>
        <taxon>Spermatophyta</taxon>
        <taxon>Magnoliopsida</taxon>
        <taxon>Liliopsida</taxon>
        <taxon>Poales</taxon>
        <taxon>Poaceae</taxon>
        <taxon>BOP clade</taxon>
        <taxon>Oryzoideae</taxon>
        <taxon>Oryzeae</taxon>
        <taxon>Oryzinae</taxon>
        <taxon>Leersia</taxon>
    </lineage>
</organism>
<sequence>MILVVEVCSAILRKVEGVKQSYPQTVIFFFSFLRSQQHPPPAGAPPPHGAMAISPPPPSPSSGDPTEAARLAAAAALALPARIWSSILSRLPSLPDRGSFGGGRRRRRPALPLPIRTAAAHSVGVSAEMPKAFGILEDIVQHTLSSLHDIQKSLLFWQSKAEGTNSQKMYFMIFERGPRAFAEATLQTLTRVRSNEGPIQYLLHSASDMVSTKLAILTSMQHCLAAFLAEVYCEVDKFREGLTENSDKSIHTLFVVLNTVFSKLEVKLQNVCEGQALLFTHDGSSSELLFERLPEIDDESSEWTEISSIDAISLVYQNLQKLDNFVSSQISSHRKPRHMTVYWLPYTCGALGLSACSLWLLRHSSFMGSSDIDNWIQGAKESIAGFWDVHVEKPVISIRGELFETFKNRGKHVMDKQEVQLNEEVLHRMMLAFCQQTSNEELPQDISEQALMEIFMDRYEKEWTHPVKNLFRGELAYAMLIQLQKRTVDIKQALLELDQILKGNAINFAILAALPAFGVSLLLLTVVQAWVMNDQGAEGRGRIARRQRRLLLLDAERRLMEFKNCMANGMEEEACCKFGLTLYTLDRLYRAVESHAEETGEWSRLREDILDLSKPTVSVRDKQVVLSRLKGTIAGEMPKAFDILQDVMQHTLSNLHNVQKSLLYWESKVEGTNSQKLYFMIFERGPRAFVEAAWQTLTSLKSNGSPVPHLLHSASDMVSTKVAALTSMQHCLAAFLAEVYFEVDKCREGLTESSDKSLHTLFIVLNSVFSKLEVSFKKAGEGQTLLFTHDGNSPELIIERLPEVDVESSEWTEVLSTDAITLIYQNLQKLDVFISDQFSSHKKPSNMTIYWLPYTCGALGLSACSLWLLRHSSLMGSSDIDNWIQDAKESMVGFWDVHVGQPIISIRDELFETFKQRSKREMEKQEVQQTEESLRRMLLDFCGNTSNEKQSQDISELAMMEIVMKRYEKEAMHPFQGLSSGQLTRALSIQIEKHKLALLEAMLELDQILRANEINFAILAALPAFGFSLLLLFAVRAWATHEEEACCKFGLILYTLDRLYKAVESHARETGEWSSLREDMFDLAKIDMDIGDKLVLLSRLKGMYDCLLPSPSGVLPRL</sequence>
<dbReference type="AlphaFoldDB" id="A0A0D9VUJ6"/>
<evidence type="ECO:0000256" key="5">
    <source>
        <dbReference type="ARBA" id="ARBA00023136"/>
    </source>
</evidence>
<evidence type="ECO:0000256" key="7">
    <source>
        <dbReference type="SAM" id="Phobius"/>
    </source>
</evidence>
<dbReference type="eggNOG" id="ENOG502QQIS">
    <property type="taxonomic scope" value="Eukaryota"/>
</dbReference>
<name>A0A0D9VUJ6_9ORYZ</name>
<protein>
    <submittedName>
        <fullName evidence="8">Uncharacterized protein</fullName>
    </submittedName>
</protein>
<dbReference type="Proteomes" id="UP000032180">
    <property type="component" value="Chromosome 3"/>
</dbReference>
<keyword evidence="4" id="KW-0496">Mitochondrion</keyword>
<dbReference type="STRING" id="77586.A0A0D9VUJ6"/>
<comment type="subcellular location">
    <subcellularLocation>
        <location evidence="1">Mitochondrion membrane</location>
        <topology evidence="1">Multi-pass membrane protein</topology>
    </subcellularLocation>
</comment>
<dbReference type="EnsemblPlants" id="LPERR03G16600.2">
    <property type="protein sequence ID" value="LPERR03G16600.2"/>
    <property type="gene ID" value="LPERR03G16600"/>
</dbReference>
<reference evidence="9" key="2">
    <citation type="submission" date="2013-12" db="EMBL/GenBank/DDBJ databases">
        <authorList>
            <person name="Yu Y."/>
            <person name="Lee S."/>
            <person name="de Baynast K."/>
            <person name="Wissotski M."/>
            <person name="Liu L."/>
            <person name="Talag J."/>
            <person name="Goicoechea J."/>
            <person name="Angelova A."/>
            <person name="Jetty R."/>
            <person name="Kudrna D."/>
            <person name="Golser W."/>
            <person name="Rivera L."/>
            <person name="Zhang J."/>
            <person name="Wing R."/>
        </authorList>
    </citation>
    <scope>NUCLEOTIDE SEQUENCE</scope>
</reference>
<keyword evidence="2 7" id="KW-0812">Transmembrane</keyword>
<evidence type="ECO:0000256" key="4">
    <source>
        <dbReference type="ARBA" id="ARBA00023128"/>
    </source>
</evidence>
<reference evidence="8 9" key="1">
    <citation type="submission" date="2012-08" db="EMBL/GenBank/DDBJ databases">
        <title>Oryza genome evolution.</title>
        <authorList>
            <person name="Wing R.A."/>
        </authorList>
    </citation>
    <scope>NUCLEOTIDE SEQUENCE</scope>
</reference>
<feature type="transmembrane region" description="Helical" evidence="7">
    <location>
        <begin position="508"/>
        <end position="531"/>
    </location>
</feature>